<dbReference type="SUPFAM" id="SSF55909">
    <property type="entry name" value="Pentein"/>
    <property type="match status" value="1"/>
</dbReference>
<dbReference type="AlphaFoldDB" id="A0A3B0W3W5"/>
<dbReference type="PANTHER" id="PTHR43224">
    <property type="entry name" value="AMIDINOTRANSFERASE"/>
    <property type="match status" value="1"/>
</dbReference>
<dbReference type="PANTHER" id="PTHR43224:SF1">
    <property type="entry name" value="AMIDINOTRANSFERASE"/>
    <property type="match status" value="1"/>
</dbReference>
<name>A0A3B0W3W5_9ZZZZ</name>
<evidence type="ECO:0000313" key="1">
    <source>
        <dbReference type="EMBL" id="VAW47123.1"/>
    </source>
</evidence>
<dbReference type="Pfam" id="PF19420">
    <property type="entry name" value="DDAH_eukar"/>
    <property type="match status" value="1"/>
</dbReference>
<organism evidence="1">
    <name type="scientific">hydrothermal vent metagenome</name>
    <dbReference type="NCBI Taxonomy" id="652676"/>
    <lineage>
        <taxon>unclassified sequences</taxon>
        <taxon>metagenomes</taxon>
        <taxon>ecological metagenomes</taxon>
    </lineage>
</organism>
<sequence>MLVKTVKEFRAVVEQNNFPLKQAGSMKAAFMVSPVGFRLDQQTAQDNEYMLMDQQVDVKLAMYQHQKLARAITAVGVPVITFPGSEDTPDAVFPNNAFATTHNNRYVIGSMKYENRQKETQRQDIRKFFGEMLGYEKYEINHDEAVAELTGVLVPDRARNVGFVGMTERVDDAGAKALDEAFATDLMFQFDLAEGEYHTNVVMACLAGTACVIHRGSFADSAVVDAIADFYPGRTLFISDEEKLAFVGNCISITDKDVFFSQTAFDALSDDSRSKLESWGFVLHGVDVSELEKAGGSLRCMIGELF</sequence>
<accession>A0A3B0W3W5</accession>
<dbReference type="InterPro" id="IPR014541">
    <property type="entry name" value="Amdntrnsf_FN0238"/>
</dbReference>
<proteinExistence type="predicted"/>
<protein>
    <recommendedName>
        <fullName evidence="2">Amidinotransferase</fullName>
    </recommendedName>
</protein>
<dbReference type="EMBL" id="UOFA01000322">
    <property type="protein sequence ID" value="VAW47123.1"/>
    <property type="molecule type" value="Genomic_DNA"/>
</dbReference>
<evidence type="ECO:0008006" key="2">
    <source>
        <dbReference type="Google" id="ProtNLM"/>
    </source>
</evidence>
<dbReference type="Gene3D" id="3.75.10.10">
    <property type="entry name" value="L-arginine/glycine Amidinotransferase, Chain A"/>
    <property type="match status" value="1"/>
</dbReference>
<gene>
    <name evidence="1" type="ORF">MNBD_GAMMA02-1237</name>
</gene>
<reference evidence="1" key="1">
    <citation type="submission" date="2018-06" db="EMBL/GenBank/DDBJ databases">
        <authorList>
            <person name="Zhirakovskaya E."/>
        </authorList>
    </citation>
    <scope>NUCLEOTIDE SEQUENCE</scope>
</reference>